<keyword evidence="2" id="KW-1185">Reference proteome</keyword>
<sequence length="87" mass="10460">MQRSVLREKVIEEIGQIPERKLSEVYTVLHFFRLGIETAKRQPQDIMRFAGCWQDMPDQEFQEFLHEIQERRQHAFSGRIARETIIS</sequence>
<reference evidence="1" key="1">
    <citation type="journal article" date="2015" name="PeerJ">
        <title>First genomic representation of candidate bacterial phylum KSB3 points to enhanced environmental sensing as a trigger of wastewater bulking.</title>
        <authorList>
            <person name="Sekiguchi Y."/>
            <person name="Ohashi A."/>
            <person name="Parks D.H."/>
            <person name="Yamauchi T."/>
            <person name="Tyson G.W."/>
            <person name="Hugenholtz P."/>
        </authorList>
    </citation>
    <scope>NUCLEOTIDE SEQUENCE [LARGE SCALE GENOMIC DNA]</scope>
</reference>
<proteinExistence type="predicted"/>
<dbReference type="EMBL" id="DF820463">
    <property type="protein sequence ID" value="GAK55588.1"/>
    <property type="molecule type" value="Genomic_DNA"/>
</dbReference>
<dbReference type="STRING" id="1499967.U27_02422"/>
<gene>
    <name evidence="1" type="ORF">U27_02422</name>
</gene>
<organism evidence="1">
    <name type="scientific">Vecturithrix granuli</name>
    <dbReference type="NCBI Taxonomy" id="1499967"/>
    <lineage>
        <taxon>Bacteria</taxon>
        <taxon>Candidatus Moduliflexota</taxon>
        <taxon>Candidatus Vecturitrichia</taxon>
        <taxon>Candidatus Vecturitrichales</taxon>
        <taxon>Candidatus Vecturitrichaceae</taxon>
        <taxon>Candidatus Vecturithrix</taxon>
    </lineage>
</organism>
<dbReference type="Proteomes" id="UP000030661">
    <property type="component" value="Unassembled WGS sequence"/>
</dbReference>
<dbReference type="HOGENOM" id="CLU_190474_0_0_0"/>
<accession>A0A0S6WB19</accession>
<name>A0A0S6WB19_VECG1</name>
<dbReference type="AlphaFoldDB" id="A0A0S6WB19"/>
<protein>
    <submittedName>
        <fullName evidence="1">Uncharacterized protein</fullName>
    </submittedName>
</protein>
<evidence type="ECO:0000313" key="2">
    <source>
        <dbReference type="Proteomes" id="UP000030661"/>
    </source>
</evidence>
<evidence type="ECO:0000313" key="1">
    <source>
        <dbReference type="EMBL" id="GAK55588.1"/>
    </source>
</evidence>